<gene>
    <name evidence="2" type="ORF">PLXY2_LOCUS7773</name>
</gene>
<feature type="region of interest" description="Disordered" evidence="1">
    <location>
        <begin position="99"/>
        <end position="226"/>
    </location>
</feature>
<evidence type="ECO:0000313" key="2">
    <source>
        <dbReference type="EMBL" id="CAG9122966.1"/>
    </source>
</evidence>
<feature type="compositionally biased region" description="Basic and acidic residues" evidence="1">
    <location>
        <begin position="138"/>
        <end position="148"/>
    </location>
</feature>
<feature type="region of interest" description="Disordered" evidence="1">
    <location>
        <begin position="1"/>
        <end position="69"/>
    </location>
</feature>
<evidence type="ECO:0000256" key="1">
    <source>
        <dbReference type="SAM" id="MobiDB-lite"/>
    </source>
</evidence>
<comment type="caution">
    <text evidence="2">The sequence shown here is derived from an EMBL/GenBank/DDBJ whole genome shotgun (WGS) entry which is preliminary data.</text>
</comment>
<sequence>MRRRAQDQSNAGIPEETSDRSDECESTTQPAGELDNDADQSRTDQNDTLSRLSSELASPAEQLTEDVGKADQEIQVRISQACETETDCESQREGARQLYEKSLNLSERDSEICLSTASRPQGRHPKGSNLRVPLFRTWLRDSDRKEGTPTKANPRFPESPRQVRAREQTSRGLEPATAGPDANWPDDATLDVPVPRVTSPRRHARRRPDATHDVSATPRQTSLQHV</sequence>
<proteinExistence type="predicted"/>
<name>A0A8S4F6C6_PLUXY</name>
<reference evidence="2" key="1">
    <citation type="submission" date="2020-11" db="EMBL/GenBank/DDBJ databases">
        <authorList>
            <person name="Whiteford S."/>
        </authorList>
    </citation>
    <scope>NUCLEOTIDE SEQUENCE</scope>
</reference>
<organism evidence="2 3">
    <name type="scientific">Plutella xylostella</name>
    <name type="common">Diamondback moth</name>
    <name type="synonym">Plutella maculipennis</name>
    <dbReference type="NCBI Taxonomy" id="51655"/>
    <lineage>
        <taxon>Eukaryota</taxon>
        <taxon>Metazoa</taxon>
        <taxon>Ecdysozoa</taxon>
        <taxon>Arthropoda</taxon>
        <taxon>Hexapoda</taxon>
        <taxon>Insecta</taxon>
        <taxon>Pterygota</taxon>
        <taxon>Neoptera</taxon>
        <taxon>Endopterygota</taxon>
        <taxon>Lepidoptera</taxon>
        <taxon>Glossata</taxon>
        <taxon>Ditrysia</taxon>
        <taxon>Yponomeutoidea</taxon>
        <taxon>Plutellidae</taxon>
        <taxon>Plutella</taxon>
    </lineage>
</organism>
<dbReference type="EMBL" id="CAJHNJ030000028">
    <property type="protein sequence ID" value="CAG9122966.1"/>
    <property type="molecule type" value="Genomic_DNA"/>
</dbReference>
<protein>
    <submittedName>
        <fullName evidence="2">(diamondback moth) hypothetical protein</fullName>
    </submittedName>
</protein>
<feature type="compositionally biased region" description="Polar residues" evidence="1">
    <location>
        <begin position="46"/>
        <end position="56"/>
    </location>
</feature>
<dbReference type="AlphaFoldDB" id="A0A8S4F6C6"/>
<evidence type="ECO:0000313" key="3">
    <source>
        <dbReference type="Proteomes" id="UP000653454"/>
    </source>
</evidence>
<dbReference type="Proteomes" id="UP000653454">
    <property type="component" value="Unassembled WGS sequence"/>
</dbReference>
<keyword evidence="3" id="KW-1185">Reference proteome</keyword>
<accession>A0A8S4F6C6</accession>
<feature type="compositionally biased region" description="Polar residues" evidence="1">
    <location>
        <begin position="217"/>
        <end position="226"/>
    </location>
</feature>